<evidence type="ECO:0000313" key="2">
    <source>
        <dbReference type="EMBL" id="ETW81778.1"/>
    </source>
</evidence>
<feature type="region of interest" description="Disordered" evidence="1">
    <location>
        <begin position="1"/>
        <end position="51"/>
    </location>
</feature>
<gene>
    <name evidence="2" type="ORF">HETIRDRAFT_173455</name>
</gene>
<dbReference type="AlphaFoldDB" id="W4K7M4"/>
<dbReference type="RefSeq" id="XP_009546383.1">
    <property type="nucleotide sequence ID" value="XM_009548088.1"/>
</dbReference>
<sequence>MHLGGPLVGMGIDRNRMHPSHASRCPCASSAAMNKPEQSSNLRLPYYRRSS</sequence>
<dbReference type="GeneID" id="20668445"/>
<organism evidence="2 3">
    <name type="scientific">Heterobasidion irregulare (strain TC 32-1)</name>
    <dbReference type="NCBI Taxonomy" id="747525"/>
    <lineage>
        <taxon>Eukaryota</taxon>
        <taxon>Fungi</taxon>
        <taxon>Dikarya</taxon>
        <taxon>Basidiomycota</taxon>
        <taxon>Agaricomycotina</taxon>
        <taxon>Agaricomycetes</taxon>
        <taxon>Russulales</taxon>
        <taxon>Bondarzewiaceae</taxon>
        <taxon>Heterobasidion</taxon>
        <taxon>Heterobasidion annosum species complex</taxon>
    </lineage>
</organism>
<proteinExistence type="predicted"/>
<keyword evidence="3" id="KW-1185">Reference proteome</keyword>
<dbReference type="HOGENOM" id="CLU_3106635_0_0_1"/>
<evidence type="ECO:0000256" key="1">
    <source>
        <dbReference type="SAM" id="MobiDB-lite"/>
    </source>
</evidence>
<dbReference type="Proteomes" id="UP000030671">
    <property type="component" value="Unassembled WGS sequence"/>
</dbReference>
<dbReference type="EMBL" id="KI925458">
    <property type="protein sequence ID" value="ETW81778.1"/>
    <property type="molecule type" value="Genomic_DNA"/>
</dbReference>
<dbReference type="InParanoid" id="W4K7M4"/>
<protein>
    <submittedName>
        <fullName evidence="2">Uncharacterized protein</fullName>
    </submittedName>
</protein>
<name>W4K7M4_HETIT</name>
<dbReference type="KEGG" id="hir:HETIRDRAFT_173455"/>
<accession>W4K7M4</accession>
<reference evidence="2 3" key="1">
    <citation type="journal article" date="2012" name="New Phytol.">
        <title>Insight into trade-off between wood decay and parasitism from the genome of a fungal forest pathogen.</title>
        <authorList>
            <person name="Olson A."/>
            <person name="Aerts A."/>
            <person name="Asiegbu F."/>
            <person name="Belbahri L."/>
            <person name="Bouzid O."/>
            <person name="Broberg A."/>
            <person name="Canback B."/>
            <person name="Coutinho P.M."/>
            <person name="Cullen D."/>
            <person name="Dalman K."/>
            <person name="Deflorio G."/>
            <person name="van Diepen L.T."/>
            <person name="Dunand C."/>
            <person name="Duplessis S."/>
            <person name="Durling M."/>
            <person name="Gonthier P."/>
            <person name="Grimwood J."/>
            <person name="Fossdal C.G."/>
            <person name="Hansson D."/>
            <person name="Henrissat B."/>
            <person name="Hietala A."/>
            <person name="Himmelstrand K."/>
            <person name="Hoffmeister D."/>
            <person name="Hogberg N."/>
            <person name="James T.Y."/>
            <person name="Karlsson M."/>
            <person name="Kohler A."/>
            <person name="Kues U."/>
            <person name="Lee Y.H."/>
            <person name="Lin Y.C."/>
            <person name="Lind M."/>
            <person name="Lindquist E."/>
            <person name="Lombard V."/>
            <person name="Lucas S."/>
            <person name="Lunden K."/>
            <person name="Morin E."/>
            <person name="Murat C."/>
            <person name="Park J."/>
            <person name="Raffaello T."/>
            <person name="Rouze P."/>
            <person name="Salamov A."/>
            <person name="Schmutz J."/>
            <person name="Solheim H."/>
            <person name="Stahlberg J."/>
            <person name="Velez H."/>
            <person name="de Vries R.P."/>
            <person name="Wiebenga A."/>
            <person name="Woodward S."/>
            <person name="Yakovlev I."/>
            <person name="Garbelotto M."/>
            <person name="Martin F."/>
            <person name="Grigoriev I.V."/>
            <person name="Stenlid J."/>
        </authorList>
    </citation>
    <scope>NUCLEOTIDE SEQUENCE [LARGE SCALE GENOMIC DNA]</scope>
    <source>
        <strain evidence="2 3">TC 32-1</strain>
    </source>
</reference>
<evidence type="ECO:0000313" key="3">
    <source>
        <dbReference type="Proteomes" id="UP000030671"/>
    </source>
</evidence>